<comment type="caution">
    <text evidence="1">The sequence shown here is derived from an EMBL/GenBank/DDBJ whole genome shotgun (WGS) entry which is preliminary data.</text>
</comment>
<accession>A0A2G9HXS1</accession>
<sequence>MTKIPLTQHHKYTLSAYKNCKEIWPFLLIQLLRRTTGPRKGFIVKDLSVSKRALQSRKLAGLGQETQESSYCARKALCT</sequence>
<proteinExistence type="predicted"/>
<keyword evidence="2" id="KW-1185">Reference proteome</keyword>
<dbReference type="Proteomes" id="UP000231279">
    <property type="component" value="Unassembled WGS sequence"/>
</dbReference>
<gene>
    <name evidence="1" type="ORF">CDL12_04979</name>
</gene>
<name>A0A2G9HXS1_9LAMI</name>
<organism evidence="1 2">
    <name type="scientific">Handroanthus impetiginosus</name>
    <dbReference type="NCBI Taxonomy" id="429701"/>
    <lineage>
        <taxon>Eukaryota</taxon>
        <taxon>Viridiplantae</taxon>
        <taxon>Streptophyta</taxon>
        <taxon>Embryophyta</taxon>
        <taxon>Tracheophyta</taxon>
        <taxon>Spermatophyta</taxon>
        <taxon>Magnoliopsida</taxon>
        <taxon>eudicotyledons</taxon>
        <taxon>Gunneridae</taxon>
        <taxon>Pentapetalae</taxon>
        <taxon>asterids</taxon>
        <taxon>lamiids</taxon>
        <taxon>Lamiales</taxon>
        <taxon>Bignoniaceae</taxon>
        <taxon>Crescentiina</taxon>
        <taxon>Tabebuia alliance</taxon>
        <taxon>Handroanthus</taxon>
    </lineage>
</organism>
<dbReference type="EMBL" id="NKXS01000788">
    <property type="protein sequence ID" value="PIN22316.1"/>
    <property type="molecule type" value="Genomic_DNA"/>
</dbReference>
<protein>
    <submittedName>
        <fullName evidence="1">Uncharacterized protein</fullName>
    </submittedName>
</protein>
<reference evidence="2" key="1">
    <citation type="journal article" date="2018" name="Gigascience">
        <title>Genome assembly of the Pink Ipe (Handroanthus impetiginosus, Bignoniaceae), a highly valued, ecologically keystone Neotropical timber forest tree.</title>
        <authorList>
            <person name="Silva-Junior O.B."/>
            <person name="Grattapaglia D."/>
            <person name="Novaes E."/>
            <person name="Collevatti R.G."/>
        </authorList>
    </citation>
    <scope>NUCLEOTIDE SEQUENCE [LARGE SCALE GENOMIC DNA]</scope>
    <source>
        <strain evidence="2">cv. UFG-1</strain>
    </source>
</reference>
<evidence type="ECO:0000313" key="1">
    <source>
        <dbReference type="EMBL" id="PIN22316.1"/>
    </source>
</evidence>
<evidence type="ECO:0000313" key="2">
    <source>
        <dbReference type="Proteomes" id="UP000231279"/>
    </source>
</evidence>
<dbReference type="AlphaFoldDB" id="A0A2G9HXS1"/>